<comment type="caution">
    <text evidence="2">The sequence shown here is derived from an EMBL/GenBank/DDBJ whole genome shotgun (WGS) entry which is preliminary data.</text>
</comment>
<accession>A0A951ULW6</accession>
<evidence type="ECO:0000259" key="1">
    <source>
        <dbReference type="Pfam" id="PF13529"/>
    </source>
</evidence>
<dbReference type="EMBL" id="JAHHHD010000006">
    <property type="protein sequence ID" value="MBW4658582.1"/>
    <property type="molecule type" value="Genomic_DNA"/>
</dbReference>
<reference evidence="2" key="1">
    <citation type="submission" date="2021-05" db="EMBL/GenBank/DDBJ databases">
        <authorList>
            <person name="Pietrasiak N."/>
            <person name="Ward R."/>
            <person name="Stajich J.E."/>
            <person name="Kurbessoian T."/>
        </authorList>
    </citation>
    <scope>NUCLEOTIDE SEQUENCE</scope>
    <source>
        <strain evidence="2">UHER 2000/2452</strain>
    </source>
</reference>
<evidence type="ECO:0000313" key="2">
    <source>
        <dbReference type="EMBL" id="MBW4658582.1"/>
    </source>
</evidence>
<dbReference type="AlphaFoldDB" id="A0A951ULW6"/>
<feature type="domain" description="Peptidase C39-like" evidence="1">
    <location>
        <begin position="179"/>
        <end position="301"/>
    </location>
</feature>
<gene>
    <name evidence="2" type="ORF">KME15_07900</name>
</gene>
<dbReference type="InterPro" id="IPR039564">
    <property type="entry name" value="Peptidase_C39-like"/>
</dbReference>
<dbReference type="Pfam" id="PF13529">
    <property type="entry name" value="Peptidase_C39_2"/>
    <property type="match status" value="1"/>
</dbReference>
<evidence type="ECO:0000313" key="3">
    <source>
        <dbReference type="Proteomes" id="UP000757435"/>
    </source>
</evidence>
<protein>
    <submittedName>
        <fullName evidence="2">C39 family peptidase</fullName>
    </submittedName>
</protein>
<sequence length="346" mass="39539">MQLKVNKDTIFKQTTEDAVQLPSSDKTTIQKGTVFNIHSWKLLNQSHLRIALLGKFIGEPPRNTWCVYIPDIQLIKLSSVRVIRNTFFKQTPDPKPISSSPLSSSEVAVSAGTVFELLSWSVEKNHLKVALFDKFLGDPPRNTWYVPVTEIKFINQQPQIIPVPQPSLNPDGLPISKTLNMPHRSQLDNKFNPTGACNVTSFAMAMMYFQVKRKTNIGQWEDELYLYMQNNNLNRWDPNDLAVMARSYGLVDDFISRGTLSDLRRAIAEGRPCIIHGYFTSFGHIVVVRGYDPYGFFVNDPFGEWTSLGYRNDRSGKNLHYSSALIQNKCSPEGEDHIWMHRLTKR</sequence>
<name>A0A951ULW6_9CYAN</name>
<dbReference type="Gene3D" id="3.90.70.10">
    <property type="entry name" value="Cysteine proteinases"/>
    <property type="match status" value="1"/>
</dbReference>
<organism evidence="2 3">
    <name type="scientific">Drouetiella hepatica Uher 2000/2452</name>
    <dbReference type="NCBI Taxonomy" id="904376"/>
    <lineage>
        <taxon>Bacteria</taxon>
        <taxon>Bacillati</taxon>
        <taxon>Cyanobacteriota</taxon>
        <taxon>Cyanophyceae</taxon>
        <taxon>Oculatellales</taxon>
        <taxon>Oculatellaceae</taxon>
        <taxon>Drouetiella</taxon>
    </lineage>
</organism>
<reference evidence="2" key="2">
    <citation type="journal article" date="2022" name="Microbiol. Resour. Announc.">
        <title>Metagenome Sequencing to Explore Phylogenomics of Terrestrial Cyanobacteria.</title>
        <authorList>
            <person name="Ward R.D."/>
            <person name="Stajich J.E."/>
            <person name="Johansen J.R."/>
            <person name="Huntemann M."/>
            <person name="Clum A."/>
            <person name="Foster B."/>
            <person name="Foster B."/>
            <person name="Roux S."/>
            <person name="Palaniappan K."/>
            <person name="Varghese N."/>
            <person name="Mukherjee S."/>
            <person name="Reddy T.B.K."/>
            <person name="Daum C."/>
            <person name="Copeland A."/>
            <person name="Chen I.A."/>
            <person name="Ivanova N.N."/>
            <person name="Kyrpides N.C."/>
            <person name="Shapiro N."/>
            <person name="Eloe-Fadrosh E.A."/>
            <person name="Pietrasiak N."/>
        </authorList>
    </citation>
    <scope>NUCLEOTIDE SEQUENCE</scope>
    <source>
        <strain evidence="2">UHER 2000/2452</strain>
    </source>
</reference>
<proteinExistence type="predicted"/>
<dbReference type="Proteomes" id="UP000757435">
    <property type="component" value="Unassembled WGS sequence"/>
</dbReference>